<comment type="function">
    <text evidence="2">One of several proteins that assist in the late maturation steps of the functional core of the 30S ribosomal subunit. Associates with free 30S ribosomal subunits (but not with 30S subunits that are part of 70S ribosomes or polysomes). Required for efficient processing of 16S rRNA. May interact with the 5'-terminal helix region of 16S rRNA.</text>
</comment>
<keyword evidence="2" id="KW-0963">Cytoplasm</keyword>
<dbReference type="GO" id="GO:0005829">
    <property type="term" value="C:cytosol"/>
    <property type="evidence" value="ECO:0007669"/>
    <property type="project" value="TreeGrafter"/>
</dbReference>
<dbReference type="AlphaFoldDB" id="A0A1D8IM51"/>
<dbReference type="Gene3D" id="3.30.300.20">
    <property type="match status" value="1"/>
</dbReference>
<dbReference type="PANTHER" id="PTHR33515:SF1">
    <property type="entry name" value="RIBOSOME-BINDING FACTOR A, CHLOROPLASTIC-RELATED"/>
    <property type="match status" value="1"/>
</dbReference>
<comment type="subunit">
    <text evidence="2">Monomer. Binds 30S ribosomal subunits, but not 50S ribosomal subunits or 70S ribosomes.</text>
</comment>
<sequence>MPREFSRSLRVGEQIRRELAVLLRSEIKDPGMGLITVGDVELSNDLSHARVYFTVMGDESAVGTTRAALARASGFLRRALGKRMRLRIVPELQFVFDDSELRGARVDALIEQARRADRERGSED</sequence>
<keyword evidence="1 2" id="KW-0690">Ribosome biogenesis</keyword>
<protein>
    <recommendedName>
        <fullName evidence="2">Ribosome-binding factor A</fullName>
    </recommendedName>
</protein>
<dbReference type="GO" id="GO:0043024">
    <property type="term" value="F:ribosomal small subunit binding"/>
    <property type="evidence" value="ECO:0007669"/>
    <property type="project" value="TreeGrafter"/>
</dbReference>
<dbReference type="PANTHER" id="PTHR33515">
    <property type="entry name" value="RIBOSOME-BINDING FACTOR A, CHLOROPLASTIC-RELATED"/>
    <property type="match status" value="1"/>
</dbReference>
<dbReference type="PROSITE" id="PS01319">
    <property type="entry name" value="RBFA"/>
    <property type="match status" value="1"/>
</dbReference>
<dbReference type="Proteomes" id="UP000095401">
    <property type="component" value="Chromosome"/>
</dbReference>
<proteinExistence type="inferred from homology"/>
<dbReference type="NCBIfam" id="TIGR00082">
    <property type="entry name" value="rbfA"/>
    <property type="match status" value="1"/>
</dbReference>
<organism evidence="3 4">
    <name type="scientific">Acidihalobacter yilgarnensis</name>
    <dbReference type="NCBI Taxonomy" id="2819280"/>
    <lineage>
        <taxon>Bacteria</taxon>
        <taxon>Pseudomonadati</taxon>
        <taxon>Pseudomonadota</taxon>
        <taxon>Gammaproteobacteria</taxon>
        <taxon>Chromatiales</taxon>
        <taxon>Ectothiorhodospiraceae</taxon>
        <taxon>Acidihalobacter</taxon>
    </lineage>
</organism>
<evidence type="ECO:0000256" key="1">
    <source>
        <dbReference type="ARBA" id="ARBA00022517"/>
    </source>
</evidence>
<dbReference type="KEGG" id="aprs:BI364_05855"/>
<evidence type="ECO:0000256" key="2">
    <source>
        <dbReference type="HAMAP-Rule" id="MF_00003"/>
    </source>
</evidence>
<dbReference type="Pfam" id="PF02033">
    <property type="entry name" value="RBFA"/>
    <property type="match status" value="1"/>
</dbReference>
<dbReference type="EMBL" id="CP017415">
    <property type="protein sequence ID" value="AOU97546.1"/>
    <property type="molecule type" value="Genomic_DNA"/>
</dbReference>
<reference evidence="4" key="1">
    <citation type="submission" date="2016-09" db="EMBL/GenBank/DDBJ databases">
        <title>Acidihalobacter prosperus F5.</title>
        <authorList>
            <person name="Khaleque H.N."/>
            <person name="Ramsay J.P."/>
            <person name="Kaksonen A.H."/>
            <person name="Boxall N.J."/>
            <person name="Watkin E.L.J."/>
        </authorList>
    </citation>
    <scope>NUCLEOTIDE SEQUENCE [LARGE SCALE GENOMIC DNA]</scope>
    <source>
        <strain evidence="4">F5</strain>
    </source>
</reference>
<comment type="similarity">
    <text evidence="2">Belongs to the RbfA family.</text>
</comment>
<dbReference type="GO" id="GO:0030490">
    <property type="term" value="P:maturation of SSU-rRNA"/>
    <property type="evidence" value="ECO:0007669"/>
    <property type="project" value="UniProtKB-UniRule"/>
</dbReference>
<evidence type="ECO:0000313" key="4">
    <source>
        <dbReference type="Proteomes" id="UP000095401"/>
    </source>
</evidence>
<dbReference type="RefSeq" id="WP_070077931.1">
    <property type="nucleotide sequence ID" value="NZ_CP017415.1"/>
</dbReference>
<dbReference type="InterPro" id="IPR015946">
    <property type="entry name" value="KH_dom-like_a/b"/>
</dbReference>
<accession>A0A1D8IM51</accession>
<dbReference type="HAMAP" id="MF_00003">
    <property type="entry name" value="RbfA"/>
    <property type="match status" value="1"/>
</dbReference>
<gene>
    <name evidence="2" type="primary">rbfA</name>
    <name evidence="3" type="ORF">BI364_05855</name>
</gene>
<keyword evidence="4" id="KW-1185">Reference proteome</keyword>
<comment type="subcellular location">
    <subcellularLocation>
        <location evidence="2">Cytoplasm</location>
    </subcellularLocation>
</comment>
<dbReference type="InterPro" id="IPR020053">
    <property type="entry name" value="Ribosome-bd_factorA_CS"/>
</dbReference>
<dbReference type="InterPro" id="IPR023799">
    <property type="entry name" value="RbfA_dom_sf"/>
</dbReference>
<evidence type="ECO:0000313" key="3">
    <source>
        <dbReference type="EMBL" id="AOU97546.1"/>
    </source>
</evidence>
<dbReference type="SUPFAM" id="SSF89919">
    <property type="entry name" value="Ribosome-binding factor A, RbfA"/>
    <property type="match status" value="1"/>
</dbReference>
<dbReference type="InterPro" id="IPR000238">
    <property type="entry name" value="RbfA"/>
</dbReference>
<name>A0A1D8IM51_9GAMM</name>